<evidence type="ECO:0000256" key="13">
    <source>
        <dbReference type="ARBA" id="ARBA00047712"/>
    </source>
</evidence>
<dbReference type="Proteomes" id="UP000739538">
    <property type="component" value="Unassembled WGS sequence"/>
</dbReference>
<protein>
    <submittedName>
        <fullName evidence="16">NADH-quinone oxidoreductase subunit D</fullName>
        <ecNumber evidence="16">1.6.5.11</ecNumber>
    </submittedName>
</protein>
<dbReference type="NCBIfam" id="TIGR01961">
    <property type="entry name" value="NuoC_fam"/>
    <property type="match status" value="1"/>
</dbReference>
<sequence length="547" mass="62780">MPCVRVKREALLETLEFLRNDPEYRMHQLKEITVVDGLYLRESERFELVYLLHNLDTQKRVAVKCRVEEDDARVPSINHLWRAANWGEREAFDQYGVKFDNHPNLKRILNHHEFVGHPLRKDYNIFRGHWCSEAETLLDELELRRKMFPERIADADHDPGETMILNIGPSHPASHGTLRNLVELDGETVLYCVQEIGYLHRGFEKSAETHEYNQVVPYTDRLNYCSAISNNVGYVKAVEELCGIEIPPRNQAIRVIMCELSRIMDHLVCNAANIVDLGALTNFWYLFNLREKIYNVIEGVTGARLTNSYARVGSLWADITPDFIEQVRGLLAEIPQHVDDTMKLVARNRIFIDRTVGIGKISPDDAIAYGYTGLCLRATGYEHDLRKAQPYYGYDQYDFEIPVGHQGDTYDRIMCRFEEIKQSARIVEQALDSLPDGPYRADHPMAYLPDKQTRTYANIEGLVNHFKIVMHGIQPPKGEVYSWTETPNGELGFYIVSDGGMKPYKCKVRPPCFYLYSSFPDLVEGQMVADVIAVLGSLNIVAGELDR</sequence>
<comment type="catalytic activity">
    <reaction evidence="13">
        <text>a quinone + NADH + 5 H(+)(in) = a quinol + NAD(+) + 4 H(+)(out)</text>
        <dbReference type="Rhea" id="RHEA:57888"/>
        <dbReference type="ChEBI" id="CHEBI:15378"/>
        <dbReference type="ChEBI" id="CHEBI:24646"/>
        <dbReference type="ChEBI" id="CHEBI:57540"/>
        <dbReference type="ChEBI" id="CHEBI:57945"/>
        <dbReference type="ChEBI" id="CHEBI:132124"/>
    </reaction>
</comment>
<dbReference type="GO" id="GO:0008137">
    <property type="term" value="F:NADH dehydrogenase (ubiquinone) activity"/>
    <property type="evidence" value="ECO:0007669"/>
    <property type="project" value="InterPro"/>
</dbReference>
<comment type="function">
    <text evidence="1">NDH-1 shuttles electrons from NADH, via FMN and iron-sulfur (Fe-S) centers, to quinones in the respiratory chain. The immediate electron acceptor for the enzyme in this species is believed to be ubiquinone. Couples the redox reaction to proton translocation (for every two electrons transferred, four hydrogen ions are translocated across the cytoplasmic membrane), and thus conserves the redox energy in a proton gradient.</text>
</comment>
<proteinExistence type="inferred from homology"/>
<dbReference type="NCBIfam" id="NF004739">
    <property type="entry name" value="PRK06075.1"/>
    <property type="match status" value="1"/>
</dbReference>
<dbReference type="PANTHER" id="PTHR11993:SF10">
    <property type="entry name" value="NADH DEHYDROGENASE [UBIQUINONE] IRON-SULFUR PROTEIN 2, MITOCHONDRIAL"/>
    <property type="match status" value="1"/>
</dbReference>
<evidence type="ECO:0000259" key="14">
    <source>
        <dbReference type="Pfam" id="PF00329"/>
    </source>
</evidence>
<dbReference type="Pfam" id="PF00346">
    <property type="entry name" value="Complex1_49kDa"/>
    <property type="match status" value="1"/>
</dbReference>
<dbReference type="NCBIfam" id="TIGR01962">
    <property type="entry name" value="NuoD"/>
    <property type="match status" value="1"/>
</dbReference>
<evidence type="ECO:0000256" key="10">
    <source>
        <dbReference type="ARBA" id="ARBA00023136"/>
    </source>
</evidence>
<comment type="caution">
    <text evidence="16">The sequence shown here is derived from an EMBL/GenBank/DDBJ whole genome shotgun (WGS) entry which is preliminary data.</text>
</comment>
<reference evidence="16" key="2">
    <citation type="journal article" date="2021" name="Microbiome">
        <title>Successional dynamics and alternative stable states in a saline activated sludge microbial community over 9 years.</title>
        <authorList>
            <person name="Wang Y."/>
            <person name="Ye J."/>
            <person name="Ju F."/>
            <person name="Liu L."/>
            <person name="Boyd J.A."/>
            <person name="Deng Y."/>
            <person name="Parks D.H."/>
            <person name="Jiang X."/>
            <person name="Yin X."/>
            <person name="Woodcroft B.J."/>
            <person name="Tyson G.W."/>
            <person name="Hugenholtz P."/>
            <person name="Polz M.F."/>
            <person name="Zhang T."/>
        </authorList>
    </citation>
    <scope>NUCLEOTIDE SEQUENCE</scope>
    <source>
        <strain evidence="16">HKST-UBA02</strain>
    </source>
</reference>
<dbReference type="Pfam" id="PF00329">
    <property type="entry name" value="Complex1_30kDa"/>
    <property type="match status" value="1"/>
</dbReference>
<name>A0A956SBN5_UNCEI</name>
<dbReference type="InterPro" id="IPR029014">
    <property type="entry name" value="NiFe-Hase_large"/>
</dbReference>
<dbReference type="GO" id="GO:0051287">
    <property type="term" value="F:NAD binding"/>
    <property type="evidence" value="ECO:0007669"/>
    <property type="project" value="InterPro"/>
</dbReference>
<dbReference type="HAMAP" id="MF_01397">
    <property type="entry name" value="NDH1_NuoCD_2"/>
    <property type="match status" value="1"/>
</dbReference>
<keyword evidence="8" id="KW-1278">Translocase</keyword>
<gene>
    <name evidence="16" type="ORF">KDA27_01950</name>
</gene>
<evidence type="ECO:0000313" key="17">
    <source>
        <dbReference type="Proteomes" id="UP000739538"/>
    </source>
</evidence>
<comment type="subcellular location">
    <subcellularLocation>
        <location evidence="2">Cell inner membrane</location>
        <topology evidence="2">Peripheral membrane protein</topology>
    </subcellularLocation>
</comment>
<dbReference type="SUPFAM" id="SSF56762">
    <property type="entry name" value="HydB/Nqo4-like"/>
    <property type="match status" value="1"/>
</dbReference>
<reference evidence="16" key="1">
    <citation type="submission" date="2020-04" db="EMBL/GenBank/DDBJ databases">
        <authorList>
            <person name="Zhang T."/>
        </authorList>
    </citation>
    <scope>NUCLEOTIDE SEQUENCE</scope>
    <source>
        <strain evidence="16">HKST-UBA02</strain>
    </source>
</reference>
<dbReference type="GO" id="GO:0048038">
    <property type="term" value="F:quinone binding"/>
    <property type="evidence" value="ECO:0007669"/>
    <property type="project" value="UniProtKB-KW"/>
</dbReference>
<comment type="subunit">
    <text evidence="12">NDH-1 is composed of 13 different subunits. Subunits NuoB, CD, E, F, and G constitute the peripheral sector of the complex.</text>
</comment>
<evidence type="ECO:0000256" key="9">
    <source>
        <dbReference type="ARBA" id="ARBA00023027"/>
    </source>
</evidence>
<organism evidence="16 17">
    <name type="scientific">Eiseniibacteriota bacterium</name>
    <dbReference type="NCBI Taxonomy" id="2212470"/>
    <lineage>
        <taxon>Bacteria</taxon>
        <taxon>Candidatus Eiseniibacteriota</taxon>
    </lineage>
</organism>
<evidence type="ECO:0000259" key="15">
    <source>
        <dbReference type="Pfam" id="PF00346"/>
    </source>
</evidence>
<keyword evidence="16" id="KW-0560">Oxidoreductase</keyword>
<dbReference type="AlphaFoldDB" id="A0A956SBN5"/>
<evidence type="ECO:0000256" key="3">
    <source>
        <dbReference type="ARBA" id="ARBA00010019"/>
    </source>
</evidence>
<accession>A0A956SBN5</accession>
<evidence type="ECO:0000256" key="12">
    <source>
        <dbReference type="ARBA" id="ARBA00038617"/>
    </source>
</evidence>
<keyword evidence="5" id="KW-1003">Cell membrane</keyword>
<dbReference type="GO" id="GO:0030964">
    <property type="term" value="C:NADH dehydrogenase complex"/>
    <property type="evidence" value="ECO:0007669"/>
    <property type="project" value="InterPro"/>
</dbReference>
<evidence type="ECO:0000256" key="2">
    <source>
        <dbReference type="ARBA" id="ARBA00004417"/>
    </source>
</evidence>
<dbReference type="HAMAP" id="MF_01358">
    <property type="entry name" value="NDH1_NuoD"/>
    <property type="match status" value="1"/>
</dbReference>
<dbReference type="Gene3D" id="1.10.645.10">
    <property type="entry name" value="Cytochrome-c3 Hydrogenase, chain B"/>
    <property type="match status" value="1"/>
</dbReference>
<keyword evidence="11" id="KW-0511">Multifunctional enzyme</keyword>
<dbReference type="InterPro" id="IPR001268">
    <property type="entry name" value="NADH_UbQ_OxRdtase_30kDa_su"/>
</dbReference>
<keyword evidence="10" id="KW-0472">Membrane</keyword>
<feature type="domain" description="NADH-quinone oxidoreductase subunit D" evidence="15">
    <location>
        <begin position="276"/>
        <end position="547"/>
    </location>
</feature>
<dbReference type="GO" id="GO:0050136">
    <property type="term" value="F:NADH dehydrogenase (quinone) (non-electrogenic) activity"/>
    <property type="evidence" value="ECO:0007669"/>
    <property type="project" value="InterPro"/>
</dbReference>
<dbReference type="InterPro" id="IPR001135">
    <property type="entry name" value="NADH_Q_OxRdtase_suD"/>
</dbReference>
<evidence type="ECO:0000256" key="5">
    <source>
        <dbReference type="ARBA" id="ARBA00022475"/>
    </source>
</evidence>
<keyword evidence="9" id="KW-0520">NAD</keyword>
<evidence type="ECO:0000256" key="11">
    <source>
        <dbReference type="ARBA" id="ARBA00023268"/>
    </source>
</evidence>
<keyword evidence="6" id="KW-0997">Cell inner membrane</keyword>
<evidence type="ECO:0000256" key="4">
    <source>
        <dbReference type="ARBA" id="ARBA00022448"/>
    </source>
</evidence>
<dbReference type="InterPro" id="IPR010218">
    <property type="entry name" value="NADH_DH_suC"/>
</dbReference>
<evidence type="ECO:0000256" key="6">
    <source>
        <dbReference type="ARBA" id="ARBA00022519"/>
    </source>
</evidence>
<evidence type="ECO:0000256" key="1">
    <source>
        <dbReference type="ARBA" id="ARBA00002378"/>
    </source>
</evidence>
<dbReference type="EC" id="1.6.5.11" evidence="16"/>
<dbReference type="EMBL" id="JAGQHS010000005">
    <property type="protein sequence ID" value="MCA9754536.1"/>
    <property type="molecule type" value="Genomic_DNA"/>
</dbReference>
<dbReference type="InterPro" id="IPR026662">
    <property type="entry name" value="NDH-1_subunit_CD"/>
</dbReference>
<dbReference type="InterPro" id="IPR037232">
    <property type="entry name" value="NADH_quin_OxRdtase_su_C/D-like"/>
</dbReference>
<dbReference type="Gene3D" id="3.30.460.80">
    <property type="entry name" value="NADH:ubiquinone oxidoreductase, 30kDa subunit"/>
    <property type="match status" value="1"/>
</dbReference>
<keyword evidence="7" id="KW-0874">Quinone</keyword>
<evidence type="ECO:0000313" key="16">
    <source>
        <dbReference type="EMBL" id="MCA9754536.1"/>
    </source>
</evidence>
<dbReference type="InterPro" id="IPR022885">
    <property type="entry name" value="NDH1_su_D/H"/>
</dbReference>
<feature type="domain" description="NADH:ubiquinone oxidoreductase 30kDa subunit" evidence="14">
    <location>
        <begin position="4"/>
        <end position="125"/>
    </location>
</feature>
<dbReference type="GO" id="GO:0005886">
    <property type="term" value="C:plasma membrane"/>
    <property type="evidence" value="ECO:0007669"/>
    <property type="project" value="UniProtKB-SubCell"/>
</dbReference>
<comment type="similarity">
    <text evidence="3">In the C-terminal section; belongs to the complex I 49 kDa subunit family.</text>
</comment>
<evidence type="ECO:0000256" key="8">
    <source>
        <dbReference type="ARBA" id="ARBA00022967"/>
    </source>
</evidence>
<evidence type="ECO:0000256" key="7">
    <source>
        <dbReference type="ARBA" id="ARBA00022719"/>
    </source>
</evidence>
<dbReference type="SUPFAM" id="SSF143243">
    <property type="entry name" value="Nqo5-like"/>
    <property type="match status" value="1"/>
</dbReference>
<keyword evidence="4" id="KW-0813">Transport</keyword>
<dbReference type="PANTHER" id="PTHR11993">
    <property type="entry name" value="NADH-UBIQUINONE OXIDOREDUCTASE 49 KDA SUBUNIT"/>
    <property type="match status" value="1"/>
</dbReference>